<proteinExistence type="predicted"/>
<dbReference type="AlphaFoldDB" id="A0A562QG72"/>
<keyword evidence="2" id="KW-1185">Reference proteome</keyword>
<reference evidence="1 2" key="1">
    <citation type="journal article" date="2015" name="Stand. Genomic Sci.">
        <title>Genomic Encyclopedia of Bacterial and Archaeal Type Strains, Phase III: the genomes of soil and plant-associated and newly described type strains.</title>
        <authorList>
            <person name="Whitman W.B."/>
            <person name="Woyke T."/>
            <person name="Klenk H.P."/>
            <person name="Zhou Y."/>
            <person name="Lilburn T.G."/>
            <person name="Beck B.J."/>
            <person name="De Vos P."/>
            <person name="Vandamme P."/>
            <person name="Eisen J.A."/>
            <person name="Garrity G."/>
            <person name="Hugenholtz P."/>
            <person name="Kyrpides N.C."/>
        </authorList>
    </citation>
    <scope>NUCLEOTIDE SEQUENCE [LARGE SCALE GENOMIC DNA]</scope>
    <source>
        <strain evidence="1 2">CGMCC 1.6858</strain>
    </source>
</reference>
<dbReference type="EMBL" id="VLKY01000004">
    <property type="protein sequence ID" value="TWI55719.1"/>
    <property type="molecule type" value="Genomic_DNA"/>
</dbReference>
<name>A0A562QG72_9PSED</name>
<protein>
    <submittedName>
        <fullName evidence="1">Uncharacterized protein</fullName>
    </submittedName>
</protein>
<dbReference type="Proteomes" id="UP000316905">
    <property type="component" value="Unassembled WGS sequence"/>
</dbReference>
<gene>
    <name evidence="1" type="ORF">IQ22_01652</name>
</gene>
<comment type="caution">
    <text evidence="1">The sequence shown here is derived from an EMBL/GenBank/DDBJ whole genome shotgun (WGS) entry which is preliminary data.</text>
</comment>
<evidence type="ECO:0000313" key="1">
    <source>
        <dbReference type="EMBL" id="TWI55719.1"/>
    </source>
</evidence>
<organism evidence="1 2">
    <name type="scientific">Pseudomonas duriflava</name>
    <dbReference type="NCBI Taxonomy" id="459528"/>
    <lineage>
        <taxon>Bacteria</taxon>
        <taxon>Pseudomonadati</taxon>
        <taxon>Pseudomonadota</taxon>
        <taxon>Gammaproteobacteria</taxon>
        <taxon>Pseudomonadales</taxon>
        <taxon>Pseudomonadaceae</taxon>
        <taxon>Pseudomonas</taxon>
    </lineage>
</organism>
<accession>A0A562QG72</accession>
<sequence length="78" mass="8334">MKRDGQHDVSCSDSEFARHQTAGLAGRREIVGAHRRAVVRLFDGIGPGGKLEALARQGTLGGEDYSVEKSRVAVLDTA</sequence>
<evidence type="ECO:0000313" key="2">
    <source>
        <dbReference type="Proteomes" id="UP000316905"/>
    </source>
</evidence>